<keyword evidence="2" id="KW-0507">mRNA processing</keyword>
<dbReference type="SUPFAM" id="SSF53098">
    <property type="entry name" value="Ribonuclease H-like"/>
    <property type="match status" value="2"/>
</dbReference>
<evidence type="ECO:0000313" key="10">
    <source>
        <dbReference type="Proteomes" id="UP000789739"/>
    </source>
</evidence>
<name>A0A9N9BXM8_9GLOM</name>
<dbReference type="InterPro" id="IPR021983">
    <property type="entry name" value="PRP8_domainIV"/>
</dbReference>
<dbReference type="Pfam" id="PF10596">
    <property type="entry name" value="U6-snRNA_bdg"/>
    <property type="match status" value="1"/>
</dbReference>
<dbReference type="Pfam" id="PF01398">
    <property type="entry name" value="JAB"/>
    <property type="match status" value="1"/>
</dbReference>
<evidence type="ECO:0000256" key="1">
    <source>
        <dbReference type="ARBA" id="ARBA00004123"/>
    </source>
</evidence>
<keyword evidence="5" id="KW-0508">mRNA splicing</keyword>
<keyword evidence="3" id="KW-0747">Spliceosome</keyword>
<dbReference type="Pfam" id="PF08083">
    <property type="entry name" value="PROCN"/>
    <property type="match status" value="1"/>
</dbReference>
<dbReference type="FunFam" id="3.40.140.10:FF:000002">
    <property type="entry name" value="Pre-mRNA-processing-splicing factor 8"/>
    <property type="match status" value="1"/>
</dbReference>
<evidence type="ECO:0000256" key="5">
    <source>
        <dbReference type="ARBA" id="ARBA00023187"/>
    </source>
</evidence>
<dbReference type="Pfam" id="PF12134">
    <property type="entry name" value="PRP8_domainIV"/>
    <property type="match status" value="1"/>
</dbReference>
<sequence length="2865" mass="332527">MELYSEISRLALTEDEKTTLCVYFTKNPAQKEDAVTVLSVYGDDNARIRKRRKIELKQILDDLRPGQVNQVVQKTATKMFLDRTAALEAAYELLSKNHYGRESKQTQDTYFGLCFGGCGIGKTELVAQFCMKMISENGKILVLDLDKENHSFNRDACMEDQWLGLSLATAYYGGETTGLSEFINMLQQTYGKESLACFSNTSEVIGLIVNHFCKWKNIEETLTLVIWKDDYQIEMEQFSNPQLNIIQKIGRYNYVPTGQSKAAEQDVILVPILSGTFGGDVKRTIVGSRYSTQILSTPPLSFNSAVSVLGISKDVLEQSPFKLHILISDIGGVARLLMDLGRMGDFSKPLEEQDIDRLGSQMVNRVSECYSMVVPKGQHSITTLPKSALKELLRCIITGTSVSEDTLLPETEMSFLDLDCYGIFHYILLPNGRFSITMPYILLWKFNNEVSLLPPDLLTFPCRQWTWQDFEKLEAYLEKLRAGHGTTVKEQFPYTYANTKVLEWKIEPWQQMSVEKEIAQCVPEKGKFNPTQFNPPQNHFNRGTPAPTEATPEKLEEKARKWQQMQSKRYGEKRKFGFVEHEKANMPPEHIRKIIKDHGDMSSKKYRHDKRIYLGALKYVPHAVLKLLENMPMPWEQVREVPVLYHITGAITFVNEIPWVIEPVYIAQWGTMWIMMRREKRDRRHFKRMRFPPFDDEEPPLDYGDNILDVAPLEAIQMELNEEEDAAVMDWFYDHKPLLDTKYVNGPTYRRWKLDLPIMSTLYRLAHQLLTDLTDKNYFYLFDLKSFFTAKALNMAIPGGPKFEPLYRDMDTADDDWNEFNDINKIIIRQPIRTEYKIAFPFLYNSLPRSVHVSWYHEPTVVYIRAEDPDLPAFYFDPIINPISSRTVQPVNITTSHEDEIFGDSDVDEFTLPENVHSFLKDIPLSTDTTADGISLWWAPHPFNKRSGRTRRAEDVPLVKTWYLEHCPPGHPVKVRVSYQKLLKCYVLNALKHRPPKALNKKYLFRQLKATKFFQTTELDWVEAGLQVCRQGYNMLNLLIHRKNLNYLHLDMNFSLKPVKTLTTKERKKSRFGNAFHLCREILRLTKLIVDSHVQYRLGNVDAFQLADGLQYIFAHVGQLTGMYRYKYRLMRQIRMTKDLKHLIYYRFNTGVVGKGPGCGFWAPGWRVWLFFMRGIVPLLERWLGNLLARHFEGRHSKGIAKTVTKQRVESHYDLELRAAVMHDILDMMPEGIKANKSKTILQHLSEAWRCWKANVPWHIVGMPKPIENMILRYVKSKADWWTSVAHYNRERIRRGATVDKTVCKKNLGRLTRLWLKAEQERQHNYLKDGPYITAEEAVAIYTSTVHWLESRKFSPIPFPPLSYKHDTKLLILALERLKEAYSVKGRLNQSQREELGLIEQAYDNPHEALSRIKRLLLTQRAFKEVGIEFMDLYSHLIPVFDVEPLEKITDAYLDQYLWYEGTKRNLFPAWIKPSDTEPPPLLVYKFCQGVNNLTDVWETSDGSCNVMLETQFSKVYEKIDLTLLNRLLRLILDHNLADYMTAKNNVVLNYKDMNHVNAYGLIRGLQFASFIFQYYGLILDLLVLGLQRASEMAGPPQMPNDFLQFRDIVTETRHPIRLYCRYIDKIHIFFRFTADEARDLIQRFLTEHPDPNSENLVGYNNKKCWPRDCRMRLMKHDVNLGRAVFWDIKNRLPRSLTTIEWEDSFVSVYSKDNPNLLFDMCGFEVRILPRIRAINEEFTLKDGVWNLINEQTKERTAQAFLRVDEESMQKFHNRVRQILMASGSTTFSKISNKWNTCLIGLMSYFREAVVHTRELLDIIVKAENKIQTRIKIGLNSKMPSRFPPVVFYCPKELGGLGMLSMGHVLIPQSDLRWSKQTETGITHFRSGMSHEEDQLIPNLYRYLQPWESEFIDSQRVWAEYALKREEANAQNRRLTLEDLEDSWDRGLPRINTLFSKDRHTLAYDKGWRVRTEFKQYQILKNNPFAWTSAAHDGKLWSLNNYRTDMIQALGGVEGILEHTLFKGTYFSTWEGLFWEKASGFEESMRYKKLTNAQRSGLNQIPNRRFTLWWSPTINRANVYVGFQVQLDLTGIFMHGKIPTLKISLIQIFRAHLWQKIHESIVMDMCQVFDSELESLQIETVQKETIHPRKSYKMNSSCADILLFAAYKWNVSKPSLLNDTKDTMDGTTTARWFVDVQLRWGDFDSHDIERYTRAKFLDYTTDNMSIYPSPFGIMIGIDLAYNLHSAYGHWIPGMKPLIQSAMAKIMKANPALYVLRERIRKGLQLYSSEPTEPYLSSQNYSELFSNQIIWFVDDTNVYRVTIHKTFEGNLTTKPINGAIFIFNPRTGQLFLKIIHTSVWAGQKRLGQLAKWKTAEEVAALIRSLPIEEQPKQIIVTRKGMLDPLEVHCLDFPNIVIKGSELQLPFQACLKLEKFGDLILKATEPQMCLFNLFDDWLKTISPYTAFSRLILILRALHVNTDKTKMILRPDKNTITEPHHIWPTLTDEEWIKVEVALKDLILADYGKKNNVNVASLTQSEIRDIILGMEISAPSLQRQQIAEIEKQTKEQSQLTAVTTKTQNIRGDEMIVTTTSNYETQTFSSKTEWRVRAISSTNLHLRTNHIYVNADDIRDTGYTFVLPKNVLKRFIQIADLRTQIAAYLYGVSPKDNGQVKEIRALVIVPQYGTHQTVNLPNALPDHEFLKDLEPLGLIVTQPFETAQLSATILSLHARIVAENKSWDGDKTITMTVSFTPGSCSLTAYKLTPAGFEWARNNKDTSPNPPGYLPTFAEKVQMLLSDRFMGLFMVPENGVWNYSFMGPSHSANMKYTLKLDVPNDFYHELHRPQHFLNFSAMEEDVEADREDMFA</sequence>
<feature type="compositionally biased region" description="Polar residues" evidence="7">
    <location>
        <begin position="530"/>
        <end position="541"/>
    </location>
</feature>
<dbReference type="GO" id="GO:0030619">
    <property type="term" value="F:U1 snRNA binding"/>
    <property type="evidence" value="ECO:0007669"/>
    <property type="project" value="TreeGrafter"/>
</dbReference>
<dbReference type="GO" id="GO:0008237">
    <property type="term" value="F:metallopeptidase activity"/>
    <property type="evidence" value="ECO:0007669"/>
    <property type="project" value="InterPro"/>
</dbReference>
<dbReference type="SMART" id="SM00232">
    <property type="entry name" value="JAB_MPN"/>
    <property type="match status" value="1"/>
</dbReference>
<evidence type="ECO:0000313" key="9">
    <source>
        <dbReference type="EMBL" id="CAG8584536.1"/>
    </source>
</evidence>
<dbReference type="InterPro" id="IPR042516">
    <property type="entry name" value="Prp8_U5-snRNA-bd_sf"/>
</dbReference>
<dbReference type="Pfam" id="PF10598">
    <property type="entry name" value="RRM_4"/>
    <property type="match status" value="1"/>
</dbReference>
<dbReference type="InterPro" id="IPR012984">
    <property type="entry name" value="PROCT"/>
</dbReference>
<dbReference type="GO" id="GO:0097157">
    <property type="term" value="F:pre-mRNA intronic binding"/>
    <property type="evidence" value="ECO:0007669"/>
    <property type="project" value="TreeGrafter"/>
</dbReference>
<dbReference type="EMBL" id="CAJVPI010000950">
    <property type="protein sequence ID" value="CAG8584536.1"/>
    <property type="molecule type" value="Genomic_DNA"/>
</dbReference>
<dbReference type="GO" id="GO:0045292">
    <property type="term" value="P:mRNA cis splicing, via spliceosome"/>
    <property type="evidence" value="ECO:0007669"/>
    <property type="project" value="UniProtKB-ARBA"/>
</dbReference>
<dbReference type="InterPro" id="IPR012337">
    <property type="entry name" value="RNaseH-like_sf"/>
</dbReference>
<dbReference type="GO" id="GO:0030620">
    <property type="term" value="F:U2 snRNA binding"/>
    <property type="evidence" value="ECO:0007669"/>
    <property type="project" value="TreeGrafter"/>
</dbReference>
<dbReference type="PANTHER" id="PTHR11140:SF0">
    <property type="entry name" value="PRE-MRNA-PROCESSING-SPLICING FACTOR 8"/>
    <property type="match status" value="1"/>
</dbReference>
<dbReference type="GO" id="GO:0000244">
    <property type="term" value="P:spliceosomal tri-snRNP complex assembly"/>
    <property type="evidence" value="ECO:0007669"/>
    <property type="project" value="TreeGrafter"/>
</dbReference>
<dbReference type="CDD" id="cd13838">
    <property type="entry name" value="RNase_H_like_Prp8_IV"/>
    <property type="match status" value="1"/>
</dbReference>
<dbReference type="Pfam" id="PF10597">
    <property type="entry name" value="U5_2-snRNA_bdg"/>
    <property type="match status" value="1"/>
</dbReference>
<dbReference type="FunFam" id="3.30.43.40:FF:000001">
    <property type="entry name" value="Pre-mRNA-processing-splicing factor 8"/>
    <property type="match status" value="1"/>
</dbReference>
<dbReference type="GO" id="GO:0017070">
    <property type="term" value="F:U6 snRNA binding"/>
    <property type="evidence" value="ECO:0007669"/>
    <property type="project" value="InterPro"/>
</dbReference>
<dbReference type="GO" id="GO:0071013">
    <property type="term" value="C:catalytic step 2 spliceosome"/>
    <property type="evidence" value="ECO:0007669"/>
    <property type="project" value="TreeGrafter"/>
</dbReference>
<dbReference type="Gene3D" id="3.40.140.10">
    <property type="entry name" value="Cytidine Deaminase, domain 2"/>
    <property type="match status" value="1"/>
</dbReference>
<gene>
    <name evidence="9" type="ORF">PBRASI_LOCUS6800</name>
</gene>
<dbReference type="GO" id="GO:0000393">
    <property type="term" value="P:spliceosomal conformational changes to generate catalytic conformation"/>
    <property type="evidence" value="ECO:0007669"/>
    <property type="project" value="UniProtKB-ARBA"/>
</dbReference>
<dbReference type="GO" id="GO:0005682">
    <property type="term" value="C:U5 snRNP"/>
    <property type="evidence" value="ECO:0007669"/>
    <property type="project" value="UniProtKB-ARBA"/>
</dbReference>
<dbReference type="FunFam" id="3.30.420.230:FF:000001">
    <property type="entry name" value="Pre-mRNA-processing-splicing factor 8"/>
    <property type="match status" value="1"/>
</dbReference>
<comment type="caution">
    <text evidence="9">The sequence shown here is derived from an EMBL/GenBank/DDBJ whole genome shotgun (WGS) entry which is preliminary data.</text>
</comment>
<dbReference type="PROSITE" id="PS50249">
    <property type="entry name" value="MPN"/>
    <property type="match status" value="1"/>
</dbReference>
<dbReference type="GO" id="GO:0030623">
    <property type="term" value="F:U5 snRNA binding"/>
    <property type="evidence" value="ECO:0007669"/>
    <property type="project" value="InterPro"/>
</dbReference>
<dbReference type="Proteomes" id="UP000789739">
    <property type="component" value="Unassembled WGS sequence"/>
</dbReference>
<dbReference type="InterPro" id="IPR012592">
    <property type="entry name" value="PROCN"/>
</dbReference>
<keyword evidence="6" id="KW-0539">Nucleus</keyword>
<keyword evidence="4" id="KW-0694">RNA-binding</keyword>
<dbReference type="Gene3D" id="3.90.1570.40">
    <property type="match status" value="1"/>
</dbReference>
<accession>A0A9N9BXM8</accession>
<dbReference type="OrthoDB" id="1931567at2759"/>
<comment type="subcellular location">
    <subcellularLocation>
        <location evidence="1">Nucleus</location>
    </subcellularLocation>
</comment>
<dbReference type="FunFam" id="1.20.80.40:FF:000001">
    <property type="entry name" value="Pre-mRNA-processing-splicing factor 8"/>
    <property type="match status" value="1"/>
</dbReference>
<feature type="region of interest" description="Disordered" evidence="7">
    <location>
        <begin position="530"/>
        <end position="549"/>
    </location>
</feature>
<feature type="domain" description="MPN" evidence="8">
    <location>
        <begin position="2635"/>
        <end position="2766"/>
    </location>
</feature>
<evidence type="ECO:0000256" key="7">
    <source>
        <dbReference type="SAM" id="MobiDB-lite"/>
    </source>
</evidence>
<dbReference type="InterPro" id="IPR019580">
    <property type="entry name" value="Prp8_U6-snRNA-bd"/>
</dbReference>
<dbReference type="Pfam" id="PF08082">
    <property type="entry name" value="PRO8NT"/>
    <property type="match status" value="1"/>
</dbReference>
<dbReference type="FunFam" id="3.90.1570.40:FF:000001">
    <property type="entry name" value="Pre-mRNA-processing-splicing factor 8"/>
    <property type="match status" value="1"/>
</dbReference>
<keyword evidence="10" id="KW-1185">Reference proteome</keyword>
<dbReference type="Pfam" id="PF08084">
    <property type="entry name" value="PROCT"/>
    <property type="match status" value="1"/>
</dbReference>
<dbReference type="InterPro" id="IPR037518">
    <property type="entry name" value="MPN"/>
</dbReference>
<evidence type="ECO:0000259" key="8">
    <source>
        <dbReference type="PROSITE" id="PS50249"/>
    </source>
</evidence>
<proteinExistence type="predicted"/>
<evidence type="ECO:0000256" key="4">
    <source>
        <dbReference type="ARBA" id="ARBA00022884"/>
    </source>
</evidence>
<dbReference type="InterPro" id="IPR043173">
    <property type="entry name" value="Prp8_domainIV_fingers"/>
</dbReference>
<evidence type="ECO:0000256" key="3">
    <source>
        <dbReference type="ARBA" id="ARBA00022728"/>
    </source>
</evidence>
<dbReference type="Gene3D" id="1.20.80.40">
    <property type="match status" value="1"/>
</dbReference>
<dbReference type="InterPro" id="IPR043172">
    <property type="entry name" value="Prp8_domainIV_palm"/>
</dbReference>
<dbReference type="PANTHER" id="PTHR11140">
    <property type="entry name" value="PRE-MRNA SPLICING FACTOR PRP8"/>
    <property type="match status" value="1"/>
</dbReference>
<dbReference type="InterPro" id="IPR000555">
    <property type="entry name" value="JAMM/MPN+_dom"/>
</dbReference>
<dbReference type="InterPro" id="IPR019582">
    <property type="entry name" value="RRM_spliceosomal_PrP8"/>
</dbReference>
<organism evidence="9 10">
    <name type="scientific">Paraglomus brasilianum</name>
    <dbReference type="NCBI Taxonomy" id="144538"/>
    <lineage>
        <taxon>Eukaryota</taxon>
        <taxon>Fungi</taxon>
        <taxon>Fungi incertae sedis</taxon>
        <taxon>Mucoromycota</taxon>
        <taxon>Glomeromycotina</taxon>
        <taxon>Glomeromycetes</taxon>
        <taxon>Paraglomerales</taxon>
        <taxon>Paraglomeraceae</taxon>
        <taxon>Paraglomus</taxon>
    </lineage>
</organism>
<dbReference type="InterPro" id="IPR012591">
    <property type="entry name" value="PRO8NT"/>
</dbReference>
<dbReference type="Gene3D" id="3.30.43.40">
    <property type="entry name" value="Pre-mRNA-processing-splicing factor 8, U5-snRNA-binding domain"/>
    <property type="match status" value="1"/>
</dbReference>
<reference evidence="9" key="1">
    <citation type="submission" date="2021-06" db="EMBL/GenBank/DDBJ databases">
        <authorList>
            <person name="Kallberg Y."/>
            <person name="Tangrot J."/>
            <person name="Rosling A."/>
        </authorList>
    </citation>
    <scope>NUCLEOTIDE SEQUENCE</scope>
    <source>
        <strain evidence="9">BR232B</strain>
    </source>
</reference>
<dbReference type="InterPro" id="IPR019581">
    <property type="entry name" value="Prp8_U5-snRNA-bd"/>
</dbReference>
<protein>
    <submittedName>
        <fullName evidence="9">1996_t:CDS:1</fullName>
    </submittedName>
</protein>
<evidence type="ECO:0000256" key="6">
    <source>
        <dbReference type="ARBA" id="ARBA00023242"/>
    </source>
</evidence>
<dbReference type="GO" id="GO:0000974">
    <property type="term" value="C:Prp19 complex"/>
    <property type="evidence" value="ECO:0007669"/>
    <property type="project" value="UniProtKB-ARBA"/>
</dbReference>
<evidence type="ECO:0000256" key="2">
    <source>
        <dbReference type="ARBA" id="ARBA00022664"/>
    </source>
</evidence>
<dbReference type="CDD" id="cd08056">
    <property type="entry name" value="MPN_PRP8"/>
    <property type="match status" value="1"/>
</dbReference>
<dbReference type="InterPro" id="IPR027652">
    <property type="entry name" value="PRP8"/>
</dbReference>
<dbReference type="Gene3D" id="3.30.420.230">
    <property type="match status" value="1"/>
</dbReference>